<accession>A0A410GAW1</accession>
<evidence type="ECO:0000256" key="1">
    <source>
        <dbReference type="ARBA" id="ARBA00007613"/>
    </source>
</evidence>
<dbReference type="GO" id="GO:0005886">
    <property type="term" value="C:plasma membrane"/>
    <property type="evidence" value="ECO:0007669"/>
    <property type="project" value="UniProtKB-SubCell"/>
</dbReference>
<dbReference type="InterPro" id="IPR003423">
    <property type="entry name" value="OMP_efflux"/>
</dbReference>
<dbReference type="KEGG" id="pus:CKA81_05970"/>
<proteinExistence type="inferred from homology"/>
<feature type="region of interest" description="Disordered" evidence="3">
    <location>
        <begin position="32"/>
        <end position="52"/>
    </location>
</feature>
<dbReference type="Pfam" id="PF02321">
    <property type="entry name" value="OEP"/>
    <property type="match status" value="2"/>
</dbReference>
<sequence>MQRLSLTAIAAAMLLAGCVSMAPDYQQPAMPVAAAWPDNPGQGRSTDPAGQSQPLAADIHWQDFVVDPALRELLAMTLENNRDLRVAALNIERSRAMYRIRSADALPSVGVAGSASSQRLPADLAPNGQAGISRQYSAGVGLSAYELDLFGRVRSLKDEALQRYLATQESRKTVQISLVAEVAHAYLLLGADHERLALARNTLENREKSYALIRRSHELGVASQLDLRQAQTLVESARVDVARYTSQAAQDGNALTLLVGAPVPDRLLPHKQNDDGVTLADVQPGLPSEVLRNRPDVLEAERLLLAANANIGAARAAFFPSLTLTASAGTSTAALSNLFDGGTGFWSFLPQLNLPIFDGGRNRANLRVSEIDRDIAVAQYEKAIQSAFRDVADALAQRSTLDEQLQAQTALVGAASDYEALSQARFRRGVDSYLGVLDAQRSQYAAQHDLITLRLQKNSNHVSLYKALGGGWRSSGANPAS</sequence>
<dbReference type="Gene3D" id="1.20.1600.10">
    <property type="entry name" value="Outer membrane efflux proteins (OEP)"/>
    <property type="match status" value="1"/>
</dbReference>
<evidence type="ECO:0000256" key="2">
    <source>
        <dbReference type="RuleBase" id="RU362097"/>
    </source>
</evidence>
<feature type="compositionally biased region" description="Polar residues" evidence="3">
    <location>
        <begin position="42"/>
        <end position="52"/>
    </location>
</feature>
<evidence type="ECO:0000313" key="5">
    <source>
        <dbReference type="Proteomes" id="UP000283474"/>
    </source>
</evidence>
<dbReference type="OrthoDB" id="9770517at2"/>
<evidence type="ECO:0000256" key="3">
    <source>
        <dbReference type="SAM" id="MobiDB-lite"/>
    </source>
</evidence>
<dbReference type="Proteomes" id="UP000283474">
    <property type="component" value="Chromosome"/>
</dbReference>
<keyword evidence="2" id="KW-1134">Transmembrane beta strand</keyword>
<evidence type="ECO:0000313" key="4">
    <source>
        <dbReference type="EMBL" id="QAA93429.1"/>
    </source>
</evidence>
<dbReference type="PROSITE" id="PS51257">
    <property type="entry name" value="PROKAR_LIPOPROTEIN"/>
    <property type="match status" value="1"/>
</dbReference>
<keyword evidence="5" id="KW-1185">Reference proteome</keyword>
<dbReference type="Gene3D" id="2.20.200.10">
    <property type="entry name" value="Outer membrane efflux proteins (OEP)"/>
    <property type="match status" value="1"/>
</dbReference>
<feature type="signal peptide" evidence="2">
    <location>
        <begin position="1"/>
        <end position="21"/>
    </location>
</feature>
<dbReference type="NCBIfam" id="TIGR01845">
    <property type="entry name" value="outer_NodT"/>
    <property type="match status" value="1"/>
</dbReference>
<reference evidence="4 5" key="1">
    <citation type="submission" date="2017-08" db="EMBL/GenBank/DDBJ databases">
        <authorList>
            <person name="Park S.-J."/>
            <person name="Kim H."/>
        </authorList>
    </citation>
    <scope>NUCLEOTIDE SEQUENCE [LARGE SCALE GENOMIC DNA]</scope>
    <source>
        <strain evidence="5">ye3</strain>
    </source>
</reference>
<dbReference type="PANTHER" id="PTHR30203:SF32">
    <property type="entry name" value="CATION EFFLUX SYSTEM PROTEIN CUSC"/>
    <property type="match status" value="1"/>
</dbReference>
<keyword evidence="2" id="KW-0732">Signal</keyword>
<organism evidence="4 5">
    <name type="scientific">Pollutimonas thiosulfatoxidans</name>
    <dbReference type="NCBI Taxonomy" id="2028345"/>
    <lineage>
        <taxon>Bacteria</taxon>
        <taxon>Pseudomonadati</taxon>
        <taxon>Pseudomonadota</taxon>
        <taxon>Betaproteobacteria</taxon>
        <taxon>Burkholderiales</taxon>
        <taxon>Alcaligenaceae</taxon>
        <taxon>Pollutimonas</taxon>
    </lineage>
</organism>
<feature type="chain" id="PRO_5018814850" evidence="2">
    <location>
        <begin position="22"/>
        <end position="481"/>
    </location>
</feature>
<dbReference type="SUPFAM" id="SSF56954">
    <property type="entry name" value="Outer membrane efflux proteins (OEP)"/>
    <property type="match status" value="1"/>
</dbReference>
<dbReference type="PANTHER" id="PTHR30203">
    <property type="entry name" value="OUTER MEMBRANE CATION EFFLUX PROTEIN"/>
    <property type="match status" value="1"/>
</dbReference>
<dbReference type="GO" id="GO:0015562">
    <property type="term" value="F:efflux transmembrane transporter activity"/>
    <property type="evidence" value="ECO:0007669"/>
    <property type="project" value="InterPro"/>
</dbReference>
<dbReference type="AlphaFoldDB" id="A0A410GAW1"/>
<keyword evidence="2" id="KW-0449">Lipoprotein</keyword>
<keyword evidence="2" id="KW-0472">Membrane</keyword>
<gene>
    <name evidence="4" type="ORF">CKA81_05970</name>
</gene>
<comment type="similarity">
    <text evidence="1 2">Belongs to the outer membrane factor (OMF) (TC 1.B.17) family.</text>
</comment>
<name>A0A410GAW1_9BURK</name>
<dbReference type="InterPro" id="IPR010131">
    <property type="entry name" value="MdtP/NodT-like"/>
</dbReference>
<protein>
    <submittedName>
        <fullName evidence="4">Multidrug transporter</fullName>
    </submittedName>
</protein>
<dbReference type="EMBL" id="CP022987">
    <property type="protein sequence ID" value="QAA93429.1"/>
    <property type="molecule type" value="Genomic_DNA"/>
</dbReference>
<keyword evidence="2" id="KW-0564">Palmitate</keyword>
<keyword evidence="2" id="KW-0812">Transmembrane</keyword>
<comment type="subcellular location">
    <subcellularLocation>
        <location evidence="2">Cell membrane</location>
        <topology evidence="2">Lipid-anchor</topology>
    </subcellularLocation>
</comment>
<dbReference type="RefSeq" id="WP_128354473.1">
    <property type="nucleotide sequence ID" value="NZ_CP022987.1"/>
</dbReference>